<dbReference type="OrthoDB" id="1897593at2759"/>
<feature type="region of interest" description="Disordered" evidence="2">
    <location>
        <begin position="95"/>
        <end position="114"/>
    </location>
</feature>
<organism evidence="3 4">
    <name type="scientific">Cinnamomum micranthum f. kanehirae</name>
    <dbReference type="NCBI Taxonomy" id="337451"/>
    <lineage>
        <taxon>Eukaryota</taxon>
        <taxon>Viridiplantae</taxon>
        <taxon>Streptophyta</taxon>
        <taxon>Embryophyta</taxon>
        <taxon>Tracheophyta</taxon>
        <taxon>Spermatophyta</taxon>
        <taxon>Magnoliopsida</taxon>
        <taxon>Magnoliidae</taxon>
        <taxon>Laurales</taxon>
        <taxon>Lauraceae</taxon>
        <taxon>Cinnamomum</taxon>
    </lineage>
</organism>
<dbReference type="PANTHER" id="PTHR38378:SF3">
    <property type="entry name" value="MYOSIN HEAVY CHAIN-LIKE PROTEIN"/>
    <property type="match status" value="1"/>
</dbReference>
<sequence>MSKCRAFSSPDLLPLANIAEDSALEGVTTNVKLLLKLIQEHNDGSNKSGDERKHQRIAGMISILNDVKSKIEKVQVPIQKPKRETELRRCNTDLLRRNQLPREKKPQESIQEENDRLRRELFASTAAKRNIERMFSSLGKEKEIMGAELARRVQEQSGMEEHLNDVKVQNEMLLTKLHGCGAEDMKEKRAGGRENQVNAALQERNKALSEQLLKSLDGYRALKRKFKDAQEENAAMKMKMAQVAEEVAVGLNRIHDMRQRLGGRSDMPMDIEEELAGVDAMFRCFESKLMINGPKRGECVKLVGDVSAEKSPVLV</sequence>
<accession>A0A443PDB5</accession>
<feature type="coiled-coil region" evidence="1">
    <location>
        <begin position="219"/>
        <end position="246"/>
    </location>
</feature>
<proteinExistence type="predicted"/>
<protein>
    <submittedName>
        <fullName evidence="3">Myosin heavy chain, striated muscle</fullName>
    </submittedName>
</protein>
<dbReference type="Proteomes" id="UP000283530">
    <property type="component" value="Unassembled WGS sequence"/>
</dbReference>
<dbReference type="AlphaFoldDB" id="A0A443PDB5"/>
<gene>
    <name evidence="3" type="ORF">CKAN_01779900</name>
</gene>
<keyword evidence="1" id="KW-0175">Coiled coil</keyword>
<keyword evidence="4" id="KW-1185">Reference proteome</keyword>
<evidence type="ECO:0000313" key="4">
    <source>
        <dbReference type="Proteomes" id="UP000283530"/>
    </source>
</evidence>
<name>A0A443PDB5_9MAGN</name>
<comment type="caution">
    <text evidence="3">The sequence shown here is derived from an EMBL/GenBank/DDBJ whole genome shotgun (WGS) entry which is preliminary data.</text>
</comment>
<evidence type="ECO:0000313" key="3">
    <source>
        <dbReference type="EMBL" id="RWR88762.1"/>
    </source>
</evidence>
<dbReference type="EMBL" id="QPKB01000007">
    <property type="protein sequence ID" value="RWR88762.1"/>
    <property type="molecule type" value="Genomic_DNA"/>
</dbReference>
<evidence type="ECO:0000256" key="2">
    <source>
        <dbReference type="SAM" id="MobiDB-lite"/>
    </source>
</evidence>
<dbReference type="PANTHER" id="PTHR38378">
    <property type="entry name" value="MYOSIN HEAVY CHAIN-LIKE PROTEIN"/>
    <property type="match status" value="1"/>
</dbReference>
<reference evidence="3 4" key="1">
    <citation type="journal article" date="2019" name="Nat. Plants">
        <title>Stout camphor tree genome fills gaps in understanding of flowering plant genome evolution.</title>
        <authorList>
            <person name="Chaw S.M."/>
            <person name="Liu Y.C."/>
            <person name="Wu Y.W."/>
            <person name="Wang H.Y."/>
            <person name="Lin C.I."/>
            <person name="Wu C.S."/>
            <person name="Ke H.M."/>
            <person name="Chang L.Y."/>
            <person name="Hsu C.Y."/>
            <person name="Yang H.T."/>
            <person name="Sudianto E."/>
            <person name="Hsu M.H."/>
            <person name="Wu K.P."/>
            <person name="Wang L.N."/>
            <person name="Leebens-Mack J.H."/>
            <person name="Tsai I.J."/>
        </authorList>
    </citation>
    <scope>NUCLEOTIDE SEQUENCE [LARGE SCALE GENOMIC DNA]</scope>
    <source>
        <strain evidence="4">cv. Chaw 1501</strain>
        <tissue evidence="3">Young leaves</tissue>
    </source>
</reference>
<evidence type="ECO:0000256" key="1">
    <source>
        <dbReference type="SAM" id="Coils"/>
    </source>
</evidence>